<proteinExistence type="predicted"/>
<evidence type="ECO:0000313" key="3">
    <source>
        <dbReference type="Proteomes" id="UP000266841"/>
    </source>
</evidence>
<sequence length="130" mass="14245">MYYVHTRKPRSPRTGDGAGRMDRTGGGAIRARLRDRPDEPRATRRAERRAPEEARRQAAAGTRGFNPKLGGSHILEGKRVNVTLTSFYTVTADLGGRVALVDAPSERGTPSQLTSAFTSRKKDASRCHDP</sequence>
<keyword evidence="3" id="KW-1185">Reference proteome</keyword>
<feature type="region of interest" description="Disordered" evidence="1">
    <location>
        <begin position="103"/>
        <end position="130"/>
    </location>
</feature>
<accession>K0SLQ3</accession>
<organism evidence="2 3">
    <name type="scientific">Thalassiosira oceanica</name>
    <name type="common">Marine diatom</name>
    <dbReference type="NCBI Taxonomy" id="159749"/>
    <lineage>
        <taxon>Eukaryota</taxon>
        <taxon>Sar</taxon>
        <taxon>Stramenopiles</taxon>
        <taxon>Ochrophyta</taxon>
        <taxon>Bacillariophyta</taxon>
        <taxon>Coscinodiscophyceae</taxon>
        <taxon>Thalassiosirophycidae</taxon>
        <taxon>Thalassiosirales</taxon>
        <taxon>Thalassiosiraceae</taxon>
        <taxon>Thalassiosira</taxon>
    </lineage>
</organism>
<dbReference type="AlphaFoldDB" id="K0SLQ3"/>
<feature type="compositionally biased region" description="Polar residues" evidence="1">
    <location>
        <begin position="108"/>
        <end position="118"/>
    </location>
</feature>
<gene>
    <name evidence="2" type="ORF">THAOC_13180</name>
</gene>
<feature type="compositionally biased region" description="Basic and acidic residues" evidence="1">
    <location>
        <begin position="32"/>
        <end position="56"/>
    </location>
</feature>
<dbReference type="EMBL" id="AGNL01015375">
    <property type="protein sequence ID" value="EJK65919.1"/>
    <property type="molecule type" value="Genomic_DNA"/>
</dbReference>
<feature type="compositionally biased region" description="Basic residues" evidence="1">
    <location>
        <begin position="1"/>
        <end position="11"/>
    </location>
</feature>
<protein>
    <submittedName>
        <fullName evidence="2">Uncharacterized protein</fullName>
    </submittedName>
</protein>
<reference evidence="2 3" key="1">
    <citation type="journal article" date="2012" name="Genome Biol.">
        <title>Genome and low-iron response of an oceanic diatom adapted to chronic iron limitation.</title>
        <authorList>
            <person name="Lommer M."/>
            <person name="Specht M."/>
            <person name="Roy A.S."/>
            <person name="Kraemer L."/>
            <person name="Andreson R."/>
            <person name="Gutowska M.A."/>
            <person name="Wolf J."/>
            <person name="Bergner S.V."/>
            <person name="Schilhabel M.B."/>
            <person name="Klostermeier U.C."/>
            <person name="Beiko R.G."/>
            <person name="Rosenstiel P."/>
            <person name="Hippler M."/>
            <person name="Laroche J."/>
        </authorList>
    </citation>
    <scope>NUCLEOTIDE SEQUENCE [LARGE SCALE GENOMIC DNA]</scope>
    <source>
        <strain evidence="2 3">CCMP1005</strain>
    </source>
</reference>
<feature type="region of interest" description="Disordered" evidence="1">
    <location>
        <begin position="1"/>
        <end position="73"/>
    </location>
</feature>
<dbReference type="Proteomes" id="UP000266841">
    <property type="component" value="Unassembled WGS sequence"/>
</dbReference>
<feature type="compositionally biased region" description="Basic and acidic residues" evidence="1">
    <location>
        <begin position="120"/>
        <end position="130"/>
    </location>
</feature>
<evidence type="ECO:0000256" key="1">
    <source>
        <dbReference type="SAM" id="MobiDB-lite"/>
    </source>
</evidence>
<evidence type="ECO:0000313" key="2">
    <source>
        <dbReference type="EMBL" id="EJK65919.1"/>
    </source>
</evidence>
<name>K0SLQ3_THAOC</name>
<comment type="caution">
    <text evidence="2">The sequence shown here is derived from an EMBL/GenBank/DDBJ whole genome shotgun (WGS) entry which is preliminary data.</text>
</comment>